<dbReference type="AlphaFoldDB" id="K3YDW2"/>
<evidence type="ECO:0000256" key="1">
    <source>
        <dbReference type="SAM" id="MobiDB-lite"/>
    </source>
</evidence>
<dbReference type="PANTHER" id="PTHR47906">
    <property type="entry name" value="OSJNBB0050O03.9 PROTEIN-RELATED"/>
    <property type="match status" value="1"/>
</dbReference>
<dbReference type="PANTHER" id="PTHR47906:SF7">
    <property type="entry name" value="OS05G0203500 PROTEIN"/>
    <property type="match status" value="1"/>
</dbReference>
<dbReference type="Gramene" id="KQK98800">
    <property type="protein sequence ID" value="KQK98800"/>
    <property type="gene ID" value="SETIT_012420mg"/>
</dbReference>
<dbReference type="eggNOG" id="KOG4585">
    <property type="taxonomic scope" value="Eukaryota"/>
</dbReference>
<protein>
    <submittedName>
        <fullName evidence="2">Uncharacterized protein</fullName>
    </submittedName>
</protein>
<feature type="region of interest" description="Disordered" evidence="1">
    <location>
        <begin position="94"/>
        <end position="140"/>
    </location>
</feature>
<dbReference type="EMBL" id="AGNK02004506">
    <property type="status" value="NOT_ANNOTATED_CDS"/>
    <property type="molecule type" value="Genomic_DNA"/>
</dbReference>
<name>K3YDW2_SETIT</name>
<dbReference type="EnsemblPlants" id="KQK98800">
    <property type="protein sequence ID" value="KQK98800"/>
    <property type="gene ID" value="SETIT_012420mg"/>
</dbReference>
<proteinExistence type="predicted"/>
<accession>K3YDW2</accession>
<dbReference type="OMA" id="KKLHHTA"/>
<dbReference type="Proteomes" id="UP000004995">
    <property type="component" value="Unassembled WGS sequence"/>
</dbReference>
<evidence type="ECO:0000313" key="2">
    <source>
        <dbReference type="EnsemblPlants" id="KQK98800"/>
    </source>
</evidence>
<evidence type="ECO:0000313" key="3">
    <source>
        <dbReference type="Proteomes" id="UP000004995"/>
    </source>
</evidence>
<dbReference type="HOGENOM" id="CLU_109972_0_0_1"/>
<reference evidence="2" key="2">
    <citation type="submission" date="2018-08" db="UniProtKB">
        <authorList>
            <consortium name="EnsemblPlants"/>
        </authorList>
    </citation>
    <scope>IDENTIFICATION</scope>
    <source>
        <strain evidence="2">Yugu1</strain>
    </source>
</reference>
<keyword evidence="3" id="KW-1185">Reference proteome</keyword>
<dbReference type="InParanoid" id="K3YDW2"/>
<organism evidence="2 3">
    <name type="scientific">Setaria italica</name>
    <name type="common">Foxtail millet</name>
    <name type="synonym">Panicum italicum</name>
    <dbReference type="NCBI Taxonomy" id="4555"/>
    <lineage>
        <taxon>Eukaryota</taxon>
        <taxon>Viridiplantae</taxon>
        <taxon>Streptophyta</taxon>
        <taxon>Embryophyta</taxon>
        <taxon>Tracheophyta</taxon>
        <taxon>Spermatophyta</taxon>
        <taxon>Magnoliopsida</taxon>
        <taxon>Liliopsida</taxon>
        <taxon>Poales</taxon>
        <taxon>Poaceae</taxon>
        <taxon>PACMAD clade</taxon>
        <taxon>Panicoideae</taxon>
        <taxon>Panicodae</taxon>
        <taxon>Paniceae</taxon>
        <taxon>Cenchrinae</taxon>
        <taxon>Setaria</taxon>
    </lineage>
</organism>
<dbReference type="STRING" id="4555.K3YDW2"/>
<reference evidence="3" key="1">
    <citation type="journal article" date="2012" name="Nat. Biotechnol.">
        <title>Reference genome sequence of the model plant Setaria.</title>
        <authorList>
            <person name="Bennetzen J.L."/>
            <person name="Schmutz J."/>
            <person name="Wang H."/>
            <person name="Percifield R."/>
            <person name="Hawkins J."/>
            <person name="Pontaroli A.C."/>
            <person name="Estep M."/>
            <person name="Feng L."/>
            <person name="Vaughn J.N."/>
            <person name="Grimwood J."/>
            <person name="Jenkins J."/>
            <person name="Barry K."/>
            <person name="Lindquist E."/>
            <person name="Hellsten U."/>
            <person name="Deshpande S."/>
            <person name="Wang X."/>
            <person name="Wu X."/>
            <person name="Mitros T."/>
            <person name="Triplett J."/>
            <person name="Yang X."/>
            <person name="Ye C.Y."/>
            <person name="Mauro-Herrera M."/>
            <person name="Wang L."/>
            <person name="Li P."/>
            <person name="Sharma M."/>
            <person name="Sharma R."/>
            <person name="Ronald P.C."/>
            <person name="Panaud O."/>
            <person name="Kellogg E.A."/>
            <person name="Brutnell T.P."/>
            <person name="Doust A.N."/>
            <person name="Tuskan G.A."/>
            <person name="Rokhsar D."/>
            <person name="Devos K.M."/>
        </authorList>
    </citation>
    <scope>NUCLEOTIDE SEQUENCE [LARGE SCALE GENOMIC DNA]</scope>
    <source>
        <strain evidence="3">cv. Yugu1</strain>
    </source>
</reference>
<sequence>MNAKGKGSKKASGSNPRAKPTNWPIAISEFLLGWYIEKKLAMPPKTSFKKLHHTACTSAVNSNYGTTYSVDQVHRHWRRHRDTWGLVAKYLNESDPSTAVEEDDDGADKMDMMNAMSNYDEADDPQGQDSDKLESDSDECQEVAALAATASQVSSSNVQSMKPMG</sequence>